<gene>
    <name evidence="1" type="ORF">MW290_12095</name>
</gene>
<sequence>MPPVGKIAQLPDDIRSWLHKAIVERGYGDIVALTEELNALCKEGGVAITIGKSAVGAESQRVRRAQEAIRATTEATKLIADASRDDSDSRSEAVMAIVQSEVFELLLQVREVADNEMDPVDRIKLLRGVGKTAAEMSRARVNQTKWRHEVEAKAKAAADSVAKIAKQGGASPDTIRAIREQILGITKRSGPTDGAART</sequence>
<dbReference type="Pfam" id="PF11985">
    <property type="entry name" value="Phage_Mu_Gp27"/>
    <property type="match status" value="1"/>
</dbReference>
<evidence type="ECO:0000313" key="2">
    <source>
        <dbReference type="Proteomes" id="UP001056201"/>
    </source>
</evidence>
<organism evidence="1 2">
    <name type="scientific">Aquincola tertiaricarbonis</name>
    <dbReference type="NCBI Taxonomy" id="391953"/>
    <lineage>
        <taxon>Bacteria</taxon>
        <taxon>Pseudomonadati</taxon>
        <taxon>Pseudomonadota</taxon>
        <taxon>Betaproteobacteria</taxon>
        <taxon>Burkholderiales</taxon>
        <taxon>Sphaerotilaceae</taxon>
        <taxon>Aquincola</taxon>
    </lineage>
</organism>
<dbReference type="RefSeq" id="WP_250194900.1">
    <property type="nucleotide sequence ID" value="NZ_CP097635.1"/>
</dbReference>
<dbReference type="Proteomes" id="UP001056201">
    <property type="component" value="Chromosome 1"/>
</dbReference>
<dbReference type="EMBL" id="CP097635">
    <property type="protein sequence ID" value="URI06638.1"/>
    <property type="molecule type" value="Genomic_DNA"/>
</dbReference>
<keyword evidence="2" id="KW-1185">Reference proteome</keyword>
<accession>A0ABY4S034</accession>
<evidence type="ECO:0000313" key="1">
    <source>
        <dbReference type="EMBL" id="URI06638.1"/>
    </source>
</evidence>
<proteinExistence type="predicted"/>
<name>A0ABY4S034_AQUTE</name>
<protein>
    <submittedName>
        <fullName evidence="1">DUF3486 family protein</fullName>
    </submittedName>
</protein>
<dbReference type="InterPro" id="IPR021874">
    <property type="entry name" value="Phage_Mu_Gp27"/>
</dbReference>
<reference evidence="1" key="1">
    <citation type="submission" date="2022-05" db="EMBL/GenBank/DDBJ databases">
        <title>An RpoN-dependent PEP-CTERM gene is involved in floc formation of an Aquincola tertiaricarbonis strain.</title>
        <authorList>
            <person name="Qiu D."/>
            <person name="Xia M."/>
        </authorList>
    </citation>
    <scope>NUCLEOTIDE SEQUENCE</scope>
    <source>
        <strain evidence="1">RN12</strain>
    </source>
</reference>